<proteinExistence type="predicted"/>
<sequence>MENKTRKIQKSDRWIDKSH</sequence>
<reference evidence="1" key="2">
    <citation type="journal article" date="2015" name="Data Brief">
        <title>Shoot transcriptome of the giant reed, Arundo donax.</title>
        <authorList>
            <person name="Barrero R.A."/>
            <person name="Guerrero F.D."/>
            <person name="Moolhuijzen P."/>
            <person name="Goolsby J.A."/>
            <person name="Tidwell J."/>
            <person name="Bellgard S.E."/>
            <person name="Bellgard M.I."/>
        </authorList>
    </citation>
    <scope>NUCLEOTIDE SEQUENCE</scope>
    <source>
        <tissue evidence="1">Shoot tissue taken approximately 20 cm above the soil surface</tissue>
    </source>
</reference>
<dbReference type="EMBL" id="GBRH01276232">
    <property type="protein sequence ID" value="JAD21663.1"/>
    <property type="molecule type" value="Transcribed_RNA"/>
</dbReference>
<organism evidence="1">
    <name type="scientific">Arundo donax</name>
    <name type="common">Giant reed</name>
    <name type="synonym">Donax arundinaceus</name>
    <dbReference type="NCBI Taxonomy" id="35708"/>
    <lineage>
        <taxon>Eukaryota</taxon>
        <taxon>Viridiplantae</taxon>
        <taxon>Streptophyta</taxon>
        <taxon>Embryophyta</taxon>
        <taxon>Tracheophyta</taxon>
        <taxon>Spermatophyta</taxon>
        <taxon>Magnoliopsida</taxon>
        <taxon>Liliopsida</taxon>
        <taxon>Poales</taxon>
        <taxon>Poaceae</taxon>
        <taxon>PACMAD clade</taxon>
        <taxon>Arundinoideae</taxon>
        <taxon>Arundineae</taxon>
        <taxon>Arundo</taxon>
    </lineage>
</organism>
<evidence type="ECO:0000313" key="1">
    <source>
        <dbReference type="EMBL" id="JAD21663.1"/>
    </source>
</evidence>
<dbReference type="AlphaFoldDB" id="A0A0A8Y8T8"/>
<accession>A0A0A8Y8T8</accession>
<protein>
    <submittedName>
        <fullName evidence="1">Uncharacterized protein</fullName>
    </submittedName>
</protein>
<name>A0A0A8Y8T8_ARUDO</name>
<reference evidence="1" key="1">
    <citation type="submission" date="2014-09" db="EMBL/GenBank/DDBJ databases">
        <authorList>
            <person name="Magalhaes I.L.F."/>
            <person name="Oliveira U."/>
            <person name="Santos F.R."/>
            <person name="Vidigal T.H.D.A."/>
            <person name="Brescovit A.D."/>
            <person name="Santos A.J."/>
        </authorList>
    </citation>
    <scope>NUCLEOTIDE SEQUENCE</scope>
    <source>
        <tissue evidence="1">Shoot tissue taken approximately 20 cm above the soil surface</tissue>
    </source>
</reference>